<accession>A0ABD1IC95</accession>
<dbReference type="PANTHER" id="PTHR33785:SF2">
    <property type="entry name" value="DUF1685 DOMAIN-CONTAINING PROTEIN"/>
    <property type="match status" value="1"/>
</dbReference>
<organism evidence="2 3">
    <name type="scientific">Salvia divinorum</name>
    <name type="common">Maria pastora</name>
    <name type="synonym">Diviner's sage</name>
    <dbReference type="NCBI Taxonomy" id="28513"/>
    <lineage>
        <taxon>Eukaryota</taxon>
        <taxon>Viridiplantae</taxon>
        <taxon>Streptophyta</taxon>
        <taxon>Embryophyta</taxon>
        <taxon>Tracheophyta</taxon>
        <taxon>Spermatophyta</taxon>
        <taxon>Magnoliopsida</taxon>
        <taxon>eudicotyledons</taxon>
        <taxon>Gunneridae</taxon>
        <taxon>Pentapetalae</taxon>
        <taxon>asterids</taxon>
        <taxon>lamiids</taxon>
        <taxon>Lamiales</taxon>
        <taxon>Lamiaceae</taxon>
        <taxon>Nepetoideae</taxon>
        <taxon>Mentheae</taxon>
        <taxon>Salviinae</taxon>
        <taxon>Salvia</taxon>
        <taxon>Salvia subgen. Calosphace</taxon>
    </lineage>
</organism>
<dbReference type="AlphaFoldDB" id="A0ABD1IC95"/>
<reference evidence="2 3" key="1">
    <citation type="submission" date="2024-06" db="EMBL/GenBank/DDBJ databases">
        <title>A chromosome level genome sequence of Diviner's sage (Salvia divinorum).</title>
        <authorList>
            <person name="Ford S.A."/>
            <person name="Ro D.-K."/>
            <person name="Ness R.W."/>
            <person name="Phillips M.A."/>
        </authorList>
    </citation>
    <scope>NUCLEOTIDE SEQUENCE [LARGE SCALE GENOMIC DNA]</scope>
    <source>
        <strain evidence="2">SAF-2024a</strain>
        <tissue evidence="2">Leaf</tissue>
    </source>
</reference>
<comment type="caution">
    <text evidence="2">The sequence shown here is derived from an EMBL/GenBank/DDBJ whole genome shotgun (WGS) entry which is preliminary data.</text>
</comment>
<dbReference type="EMBL" id="JBEAFC010000002">
    <property type="protein sequence ID" value="KAL1565982.1"/>
    <property type="molecule type" value="Genomic_DNA"/>
</dbReference>
<evidence type="ECO:0000313" key="3">
    <source>
        <dbReference type="Proteomes" id="UP001567538"/>
    </source>
</evidence>
<proteinExistence type="predicted"/>
<evidence type="ECO:0000256" key="1">
    <source>
        <dbReference type="SAM" id="MobiDB-lite"/>
    </source>
</evidence>
<dbReference type="PANTHER" id="PTHR33785">
    <property type="entry name" value="OS06G0550800 PROTEIN"/>
    <property type="match status" value="1"/>
</dbReference>
<evidence type="ECO:0000313" key="2">
    <source>
        <dbReference type="EMBL" id="KAL1565982.1"/>
    </source>
</evidence>
<feature type="compositionally biased region" description="Low complexity" evidence="1">
    <location>
        <begin position="64"/>
        <end position="79"/>
    </location>
</feature>
<keyword evidence="3" id="KW-1185">Reference proteome</keyword>
<sequence length="191" mass="21472">MAAEKCGVCPFEAMDLLWFHQIVTSTKSPSKNISLISVRVSNQQTSSEVASSEVENKKQESEETTTTTKSHSSSTTTRTSMRKSRSSVDLELQEVKGFMDLGFVFKKHNLSSHVISLIPGLQRIKSQDDQDFDEEREGKVMMVPESWLVNLPNSPLILSLRISRVCNDSDTVKKHLKDWARTVATTVHQES</sequence>
<dbReference type="Proteomes" id="UP001567538">
    <property type="component" value="Unassembled WGS sequence"/>
</dbReference>
<name>A0ABD1IC95_SALDI</name>
<protein>
    <submittedName>
        <fullName evidence="2">Uncharacterized protein</fullName>
    </submittedName>
</protein>
<gene>
    <name evidence="2" type="ORF">AAHA92_01643</name>
</gene>
<feature type="region of interest" description="Disordered" evidence="1">
    <location>
        <begin position="45"/>
        <end position="86"/>
    </location>
</feature>